<evidence type="ECO:0000313" key="3">
    <source>
        <dbReference type="Proteomes" id="UP000823775"/>
    </source>
</evidence>
<feature type="region of interest" description="Disordered" evidence="1">
    <location>
        <begin position="17"/>
        <end position="67"/>
    </location>
</feature>
<organism evidence="2 3">
    <name type="scientific">Datura stramonium</name>
    <name type="common">Jimsonweed</name>
    <name type="synonym">Common thornapple</name>
    <dbReference type="NCBI Taxonomy" id="4076"/>
    <lineage>
        <taxon>Eukaryota</taxon>
        <taxon>Viridiplantae</taxon>
        <taxon>Streptophyta</taxon>
        <taxon>Embryophyta</taxon>
        <taxon>Tracheophyta</taxon>
        <taxon>Spermatophyta</taxon>
        <taxon>Magnoliopsida</taxon>
        <taxon>eudicotyledons</taxon>
        <taxon>Gunneridae</taxon>
        <taxon>Pentapetalae</taxon>
        <taxon>asterids</taxon>
        <taxon>lamiids</taxon>
        <taxon>Solanales</taxon>
        <taxon>Solanaceae</taxon>
        <taxon>Solanoideae</taxon>
        <taxon>Datureae</taxon>
        <taxon>Datura</taxon>
    </lineage>
</organism>
<keyword evidence="3" id="KW-1185">Reference proteome</keyword>
<name>A0ABS8V115_DATST</name>
<dbReference type="EMBL" id="JACEIK010003083">
    <property type="protein sequence ID" value="MCD9640221.1"/>
    <property type="molecule type" value="Genomic_DNA"/>
</dbReference>
<comment type="caution">
    <text evidence="2">The sequence shown here is derived from an EMBL/GenBank/DDBJ whole genome shotgun (WGS) entry which is preliminary data.</text>
</comment>
<evidence type="ECO:0000313" key="2">
    <source>
        <dbReference type="EMBL" id="MCD9640221.1"/>
    </source>
</evidence>
<evidence type="ECO:0000256" key="1">
    <source>
        <dbReference type="SAM" id="MobiDB-lite"/>
    </source>
</evidence>
<sequence>MALGKARGANISWQGQVRGAPTLAHGHTQRDMKAGAMAAVSQRDEARVADPSPARTLAPGTARPSFSAPACARQQHFSAFSLATRPSSSAWAGTRCPNIDARRHGAAASFQHVGRRAAALDARESWGDAARLSNG</sequence>
<accession>A0ABS8V115</accession>
<gene>
    <name evidence="2" type="ORF">HAX54_025403</name>
</gene>
<reference evidence="2 3" key="1">
    <citation type="journal article" date="2021" name="BMC Genomics">
        <title>Datura genome reveals duplications of psychoactive alkaloid biosynthetic genes and high mutation rate following tissue culture.</title>
        <authorList>
            <person name="Rajewski A."/>
            <person name="Carter-House D."/>
            <person name="Stajich J."/>
            <person name="Litt A."/>
        </authorList>
    </citation>
    <scope>NUCLEOTIDE SEQUENCE [LARGE SCALE GENOMIC DNA]</scope>
    <source>
        <strain evidence="2">AR-01</strain>
    </source>
</reference>
<dbReference type="Proteomes" id="UP000823775">
    <property type="component" value="Unassembled WGS sequence"/>
</dbReference>
<proteinExistence type="predicted"/>
<protein>
    <submittedName>
        <fullName evidence="2">Uncharacterized protein</fullName>
    </submittedName>
</protein>